<accession>A0A7M4DF66</accession>
<evidence type="ECO:0000256" key="3">
    <source>
        <dbReference type="SAM" id="MobiDB-lite"/>
    </source>
</evidence>
<dbReference type="Gene3D" id="3.40.50.720">
    <property type="entry name" value="NAD(P)-binding Rossmann-like Domain"/>
    <property type="match status" value="1"/>
</dbReference>
<comment type="caution">
    <text evidence="5">The sequence shown here is derived from an EMBL/GenBank/DDBJ whole genome shotgun (WGS) entry which is preliminary data.</text>
</comment>
<dbReference type="SUPFAM" id="SSF51735">
    <property type="entry name" value="NAD(P)-binding Rossmann-fold domains"/>
    <property type="match status" value="1"/>
</dbReference>
<feature type="domain" description="Ketoreductase" evidence="4">
    <location>
        <begin position="16"/>
        <end position="204"/>
    </location>
</feature>
<dbReference type="CDD" id="cd05233">
    <property type="entry name" value="SDR_c"/>
    <property type="match status" value="1"/>
</dbReference>
<sequence length="292" mass="30949">MSTPADREAPADGLARVVLITGAAGGIGRALTRRFADVRTRLVLVDRDGDGLAALARALGDPATIRTEAVDITDDDAVDALVTRVQDRWGAVDVLVNNAAYAYDDDLLGTTPARWDEQVAIALRSVFLCSRAVLPGMRRRGRGVIVNMASVNAHQYFGNEAYSAAKAGVESLTRSIAVRYGPDGVRALALGIGTVLTPGAWDARIERDPDIVDRLRSWYPMRRLGTPEDIAALTAFVASDEASWITGTTIMVDGGLTAGNQRLADDVLGIEPGGPPGPQEKPGRSDATAPEF</sequence>
<dbReference type="GO" id="GO:0030497">
    <property type="term" value="P:fatty acid elongation"/>
    <property type="evidence" value="ECO:0007669"/>
    <property type="project" value="TreeGrafter"/>
</dbReference>
<dbReference type="PANTHER" id="PTHR42760">
    <property type="entry name" value="SHORT-CHAIN DEHYDROGENASES/REDUCTASES FAMILY MEMBER"/>
    <property type="match status" value="1"/>
</dbReference>
<keyword evidence="6" id="KW-1185">Reference proteome</keyword>
<dbReference type="PRINTS" id="PR00080">
    <property type="entry name" value="SDRFAMILY"/>
</dbReference>
<dbReference type="EC" id="1.1.1.-" evidence="5"/>
<protein>
    <submittedName>
        <fullName evidence="5">Levodione reductase</fullName>
        <ecNumber evidence="5">1.1.1.-</ecNumber>
    </submittedName>
</protein>
<evidence type="ECO:0000259" key="4">
    <source>
        <dbReference type="SMART" id="SM00822"/>
    </source>
</evidence>
<dbReference type="InterPro" id="IPR002347">
    <property type="entry name" value="SDR_fam"/>
</dbReference>
<dbReference type="Pfam" id="PF13561">
    <property type="entry name" value="adh_short_C2"/>
    <property type="match status" value="1"/>
</dbReference>
<dbReference type="FunFam" id="3.40.50.720:FF:000173">
    <property type="entry name" value="3-oxoacyl-[acyl-carrier protein] reductase"/>
    <property type="match status" value="1"/>
</dbReference>
<evidence type="ECO:0000256" key="1">
    <source>
        <dbReference type="ARBA" id="ARBA00006484"/>
    </source>
</evidence>
<evidence type="ECO:0000313" key="5">
    <source>
        <dbReference type="EMBL" id="VZO35559.1"/>
    </source>
</evidence>
<gene>
    <name evidence="5" type="primary">lvr_1</name>
    <name evidence="5" type="ORF">HALOF300_00757</name>
</gene>
<dbReference type="PROSITE" id="PS00061">
    <property type="entry name" value="ADH_SHORT"/>
    <property type="match status" value="1"/>
</dbReference>
<dbReference type="InterPro" id="IPR036291">
    <property type="entry name" value="NAD(P)-bd_dom_sf"/>
</dbReference>
<dbReference type="AlphaFoldDB" id="A0A7M4DF66"/>
<dbReference type="SMART" id="SM00822">
    <property type="entry name" value="PKS_KR"/>
    <property type="match status" value="1"/>
</dbReference>
<evidence type="ECO:0000313" key="6">
    <source>
        <dbReference type="Proteomes" id="UP000419743"/>
    </source>
</evidence>
<dbReference type="EMBL" id="CACRYJ010000013">
    <property type="protein sequence ID" value="VZO35559.1"/>
    <property type="molecule type" value="Genomic_DNA"/>
</dbReference>
<comment type="similarity">
    <text evidence="1">Belongs to the short-chain dehydrogenases/reductases (SDR) family.</text>
</comment>
<dbReference type="Proteomes" id="UP000419743">
    <property type="component" value="Unassembled WGS sequence"/>
</dbReference>
<dbReference type="PANTHER" id="PTHR42760:SF40">
    <property type="entry name" value="3-OXOACYL-[ACYL-CARRIER-PROTEIN] REDUCTASE, CHLOROPLASTIC"/>
    <property type="match status" value="1"/>
</dbReference>
<feature type="region of interest" description="Disordered" evidence="3">
    <location>
        <begin position="266"/>
        <end position="292"/>
    </location>
</feature>
<dbReference type="GO" id="GO:0016616">
    <property type="term" value="F:oxidoreductase activity, acting on the CH-OH group of donors, NAD or NADP as acceptor"/>
    <property type="evidence" value="ECO:0007669"/>
    <property type="project" value="TreeGrafter"/>
</dbReference>
<keyword evidence="2 5" id="KW-0560">Oxidoreductase</keyword>
<dbReference type="PRINTS" id="PR00081">
    <property type="entry name" value="GDHRDH"/>
</dbReference>
<proteinExistence type="inferred from homology"/>
<dbReference type="RefSeq" id="WP_156739426.1">
    <property type="nucleotide sequence ID" value="NZ_CACRYJ010000013.1"/>
</dbReference>
<dbReference type="InterPro" id="IPR020904">
    <property type="entry name" value="Sc_DH/Rdtase_CS"/>
</dbReference>
<evidence type="ECO:0000256" key="2">
    <source>
        <dbReference type="ARBA" id="ARBA00023002"/>
    </source>
</evidence>
<name>A0A7M4DF66_9MICO</name>
<reference evidence="5 6" key="1">
    <citation type="submission" date="2019-11" db="EMBL/GenBank/DDBJ databases">
        <authorList>
            <person name="Criscuolo A."/>
        </authorList>
    </citation>
    <scope>NUCLEOTIDE SEQUENCE [LARGE SCALE GENOMIC DNA]</scope>
    <source>
        <strain evidence="5">CIP111667</strain>
    </source>
</reference>
<organism evidence="5 6">
    <name type="scientific">Occultella aeris</name>
    <dbReference type="NCBI Taxonomy" id="2761496"/>
    <lineage>
        <taxon>Bacteria</taxon>
        <taxon>Bacillati</taxon>
        <taxon>Actinomycetota</taxon>
        <taxon>Actinomycetes</taxon>
        <taxon>Micrococcales</taxon>
        <taxon>Ruaniaceae</taxon>
        <taxon>Occultella</taxon>
    </lineage>
</organism>
<dbReference type="InterPro" id="IPR057326">
    <property type="entry name" value="KR_dom"/>
</dbReference>